<dbReference type="EMBL" id="CP000582">
    <property type="protein sequence ID" value="ABO94412.1"/>
    <property type="molecule type" value="Genomic_DNA"/>
</dbReference>
<dbReference type="KEGG" id="olu:OSTLU_92289"/>
<evidence type="ECO:0000313" key="3">
    <source>
        <dbReference type="EMBL" id="ABO94412.1"/>
    </source>
</evidence>
<dbReference type="GeneID" id="5000139"/>
<accession>A4RT76</accession>
<name>A4RT76_OSTLU</name>
<organism evidence="3 4">
    <name type="scientific">Ostreococcus lucimarinus (strain CCE9901)</name>
    <dbReference type="NCBI Taxonomy" id="436017"/>
    <lineage>
        <taxon>Eukaryota</taxon>
        <taxon>Viridiplantae</taxon>
        <taxon>Chlorophyta</taxon>
        <taxon>Mamiellophyceae</taxon>
        <taxon>Mamiellales</taxon>
        <taxon>Bathycoccaceae</taxon>
        <taxon>Ostreococcus</taxon>
    </lineage>
</organism>
<keyword evidence="4" id="KW-1185">Reference proteome</keyword>
<dbReference type="Proteomes" id="UP000001568">
    <property type="component" value="Chromosome 2"/>
</dbReference>
<dbReference type="AlphaFoldDB" id="A4RT76"/>
<dbReference type="Gramene" id="ABO94412">
    <property type="protein sequence ID" value="ABO94412"/>
    <property type="gene ID" value="OSTLU_92289"/>
</dbReference>
<feature type="region of interest" description="Disordered" evidence="2">
    <location>
        <begin position="292"/>
        <end position="328"/>
    </location>
</feature>
<feature type="coiled-coil region" evidence="1">
    <location>
        <begin position="104"/>
        <end position="240"/>
    </location>
</feature>
<protein>
    <submittedName>
        <fullName evidence="3">Uncharacterized protein</fullName>
    </submittedName>
</protein>
<dbReference type="RefSeq" id="XP_001416120.1">
    <property type="nucleotide sequence ID" value="XM_001416083.1"/>
</dbReference>
<dbReference type="OrthoDB" id="10557025at2759"/>
<evidence type="ECO:0000313" key="4">
    <source>
        <dbReference type="Proteomes" id="UP000001568"/>
    </source>
</evidence>
<reference evidence="3 4" key="1">
    <citation type="journal article" date="2007" name="Proc. Natl. Acad. Sci. U.S.A.">
        <title>The tiny eukaryote Ostreococcus provides genomic insights into the paradox of plankton speciation.</title>
        <authorList>
            <person name="Palenik B."/>
            <person name="Grimwood J."/>
            <person name="Aerts A."/>
            <person name="Rouze P."/>
            <person name="Salamov A."/>
            <person name="Putnam N."/>
            <person name="Dupont C."/>
            <person name="Jorgensen R."/>
            <person name="Derelle E."/>
            <person name="Rombauts S."/>
            <person name="Zhou K."/>
            <person name="Otillar R."/>
            <person name="Merchant S.S."/>
            <person name="Podell S."/>
            <person name="Gaasterland T."/>
            <person name="Napoli C."/>
            <person name="Gendler K."/>
            <person name="Manuell A."/>
            <person name="Tai V."/>
            <person name="Vallon O."/>
            <person name="Piganeau G."/>
            <person name="Jancek S."/>
            <person name="Heijde M."/>
            <person name="Jabbari K."/>
            <person name="Bowler C."/>
            <person name="Lohr M."/>
            <person name="Robbens S."/>
            <person name="Werner G."/>
            <person name="Dubchak I."/>
            <person name="Pazour G.J."/>
            <person name="Ren Q."/>
            <person name="Paulsen I."/>
            <person name="Delwiche C."/>
            <person name="Schmutz J."/>
            <person name="Rokhsar D."/>
            <person name="Van de Peer Y."/>
            <person name="Moreau H."/>
            <person name="Grigoriev I.V."/>
        </authorList>
    </citation>
    <scope>NUCLEOTIDE SEQUENCE [LARGE SCALE GENOMIC DNA]</scope>
    <source>
        <strain evidence="3 4">CCE9901</strain>
    </source>
</reference>
<sequence length="403" mass="44698">MVFWDSPESADEDARRPRARCDGEDINRRATATTRARAWLRDALERGTTATARATATKETLVLDDAAREAREGATSEEESRHLRRHVDALTRECADAVARANASEIARERFEQLRRENAALKNADALCKKAETRAKAAEARANAARDAMVSAKLRHEAALKKAYEEKDGVVERMRIDIEMLRSELACVEAKVSTLEDQNAEMEEDLNEYREETAHLDEIIAQAESEMVRMLEEKRAIERELAAKSAMNIKSLIMSPFSPSSSSPLGTPRLAAAMRWFDTAVVSPMRSPFADITNADDADNDTMGTKTPTARKSRLGPGMSPLPKTPGAVVEDSAEDVEQYESDDESVGVETVRERTCEVKRWRLVLSKVPESRLYGRRWSDVGVRLRVVGAVSLCNLASAAST</sequence>
<proteinExistence type="predicted"/>
<evidence type="ECO:0000256" key="1">
    <source>
        <dbReference type="SAM" id="Coils"/>
    </source>
</evidence>
<evidence type="ECO:0000256" key="2">
    <source>
        <dbReference type="SAM" id="MobiDB-lite"/>
    </source>
</evidence>
<keyword evidence="1" id="KW-0175">Coiled coil</keyword>
<dbReference type="OMA" id="SLIMSPF"/>
<gene>
    <name evidence="3" type="ORF">OSTLU_92289</name>
</gene>
<dbReference type="HOGENOM" id="CLU_705129_0_0_1"/>